<evidence type="ECO:0000256" key="3">
    <source>
        <dbReference type="ARBA" id="ARBA00022989"/>
    </source>
</evidence>
<dbReference type="Proteomes" id="UP000476411">
    <property type="component" value="Chromosome"/>
</dbReference>
<protein>
    <submittedName>
        <fullName evidence="7">Inositol phosphorylceramide synthase</fullName>
    </submittedName>
</protein>
<feature type="transmembrane region" description="Helical" evidence="5">
    <location>
        <begin position="251"/>
        <end position="269"/>
    </location>
</feature>
<evidence type="ECO:0000256" key="4">
    <source>
        <dbReference type="ARBA" id="ARBA00023136"/>
    </source>
</evidence>
<dbReference type="EMBL" id="CP048113">
    <property type="protein sequence ID" value="QHS63176.1"/>
    <property type="molecule type" value="Genomic_DNA"/>
</dbReference>
<proteinExistence type="predicted"/>
<feature type="domain" description="Inositolphosphotransferase Aur1/Ipt1" evidence="6">
    <location>
        <begin position="122"/>
        <end position="291"/>
    </location>
</feature>
<feature type="transmembrane region" description="Helical" evidence="5">
    <location>
        <begin position="20"/>
        <end position="39"/>
    </location>
</feature>
<feature type="transmembrane region" description="Helical" evidence="5">
    <location>
        <begin position="60"/>
        <end position="77"/>
    </location>
</feature>
<gene>
    <name evidence="7" type="ORF">GWR21_27385</name>
</gene>
<dbReference type="InterPro" id="IPR026841">
    <property type="entry name" value="Aur1/Ipt1"/>
</dbReference>
<dbReference type="KEGG" id="chih:GWR21_27385"/>
<keyword evidence="8" id="KW-1185">Reference proteome</keyword>
<dbReference type="Pfam" id="PF14378">
    <property type="entry name" value="PAP2_3"/>
    <property type="match status" value="1"/>
</dbReference>
<accession>A0A6B9ZME5</accession>
<comment type="subcellular location">
    <subcellularLocation>
        <location evidence="1">Membrane</location>
        <topology evidence="1">Multi-pass membrane protein</topology>
    </subcellularLocation>
</comment>
<feature type="transmembrane region" description="Helical" evidence="5">
    <location>
        <begin position="226"/>
        <end position="244"/>
    </location>
</feature>
<dbReference type="PANTHER" id="PTHR31310">
    <property type="match status" value="1"/>
</dbReference>
<evidence type="ECO:0000256" key="1">
    <source>
        <dbReference type="ARBA" id="ARBA00004141"/>
    </source>
</evidence>
<dbReference type="GO" id="GO:0016020">
    <property type="term" value="C:membrane"/>
    <property type="evidence" value="ECO:0007669"/>
    <property type="project" value="UniProtKB-SubCell"/>
</dbReference>
<evidence type="ECO:0000313" key="7">
    <source>
        <dbReference type="EMBL" id="QHS63176.1"/>
    </source>
</evidence>
<dbReference type="InterPro" id="IPR052185">
    <property type="entry name" value="IPC_Synthase-Related"/>
</dbReference>
<dbReference type="AlphaFoldDB" id="A0A6B9ZME5"/>
<dbReference type="PANTHER" id="PTHR31310:SF7">
    <property type="entry name" value="PA-PHOSPHATASE RELATED-FAMILY PROTEIN DDB_G0268928"/>
    <property type="match status" value="1"/>
</dbReference>
<dbReference type="CDD" id="cd03386">
    <property type="entry name" value="PAP2_Aur1_like"/>
    <property type="match status" value="1"/>
</dbReference>
<dbReference type="RefSeq" id="WP_162334899.1">
    <property type="nucleotide sequence ID" value="NZ_CP048113.1"/>
</dbReference>
<evidence type="ECO:0000259" key="6">
    <source>
        <dbReference type="Pfam" id="PF14378"/>
    </source>
</evidence>
<sequence length="316" mass="36085">MDAPVPAGSATNLFDKRHLLITTCVSIAYLLLSAWLVGFKTDQLWLMAIFNGCYYASRPTRRFILGFSIFIFYWIVFDYMKAFPNYLTGPVHIQDIYETEKAWFGTMVNGVRMTPNEYWLHNTHEWLDVLTGAFYLCWVPVPLAFAAYLFYTDRLQFIHFALTFILVNWVGYIVYYTFPAAPPWYVQVHGFDFIANTASNAAGLLRFDTALNVNVFGSLYAKGSNVFAAMPSLHSAYPLIVFFYARKTTNLFFTTIFGVIALGIWFAAVYTSHHYVLDVLAGITCAAVGIGLYRLVLMKSVAYNERITKFYTTITK</sequence>
<evidence type="ECO:0000313" key="8">
    <source>
        <dbReference type="Proteomes" id="UP000476411"/>
    </source>
</evidence>
<evidence type="ECO:0000256" key="5">
    <source>
        <dbReference type="SAM" id="Phobius"/>
    </source>
</evidence>
<keyword evidence="4 5" id="KW-0472">Membrane</keyword>
<reference evidence="7 8" key="1">
    <citation type="submission" date="2020-01" db="EMBL/GenBank/DDBJ databases">
        <title>Complete genome sequence of Chitinophaga sp. H33E-04 isolated from quinoa roots.</title>
        <authorList>
            <person name="Weon H.-Y."/>
            <person name="Lee S.A."/>
        </authorList>
    </citation>
    <scope>NUCLEOTIDE SEQUENCE [LARGE SCALE GENOMIC DNA]</scope>
    <source>
        <strain evidence="7 8">H33E-04</strain>
    </source>
</reference>
<name>A0A6B9ZME5_9BACT</name>
<evidence type="ECO:0000256" key="2">
    <source>
        <dbReference type="ARBA" id="ARBA00022692"/>
    </source>
</evidence>
<keyword evidence="3 5" id="KW-1133">Transmembrane helix</keyword>
<feature type="transmembrane region" description="Helical" evidence="5">
    <location>
        <begin position="157"/>
        <end position="178"/>
    </location>
</feature>
<feature type="transmembrane region" description="Helical" evidence="5">
    <location>
        <begin position="275"/>
        <end position="296"/>
    </location>
</feature>
<feature type="transmembrane region" description="Helical" evidence="5">
    <location>
        <begin position="129"/>
        <end position="150"/>
    </location>
</feature>
<organism evidence="7 8">
    <name type="scientific">Chitinophaga agri</name>
    <dbReference type="NCBI Taxonomy" id="2703787"/>
    <lineage>
        <taxon>Bacteria</taxon>
        <taxon>Pseudomonadati</taxon>
        <taxon>Bacteroidota</taxon>
        <taxon>Chitinophagia</taxon>
        <taxon>Chitinophagales</taxon>
        <taxon>Chitinophagaceae</taxon>
        <taxon>Chitinophaga</taxon>
    </lineage>
</organism>
<keyword evidence="2 5" id="KW-0812">Transmembrane</keyword>